<dbReference type="InterPro" id="IPR032816">
    <property type="entry name" value="VTT_dom"/>
</dbReference>
<keyword evidence="2" id="KW-0472">Membrane</keyword>
<gene>
    <name evidence="4" type="ORF">FZC76_16450</name>
</gene>
<dbReference type="Proteomes" id="UP000322524">
    <property type="component" value="Unassembled WGS sequence"/>
</dbReference>
<keyword evidence="2" id="KW-0812">Transmembrane</keyword>
<dbReference type="InterPro" id="IPR051311">
    <property type="entry name" value="DedA_domain"/>
</dbReference>
<dbReference type="GO" id="GO:0005886">
    <property type="term" value="C:plasma membrane"/>
    <property type="evidence" value="ECO:0007669"/>
    <property type="project" value="TreeGrafter"/>
</dbReference>
<dbReference type="OrthoDB" id="9782291at2"/>
<evidence type="ECO:0000259" key="3">
    <source>
        <dbReference type="Pfam" id="PF09335"/>
    </source>
</evidence>
<feature type="transmembrane region" description="Helical" evidence="2">
    <location>
        <begin position="166"/>
        <end position="186"/>
    </location>
</feature>
<protein>
    <submittedName>
        <fullName evidence="4">DedA family protein</fullName>
    </submittedName>
</protein>
<evidence type="ECO:0000256" key="1">
    <source>
        <dbReference type="ARBA" id="ARBA00010792"/>
    </source>
</evidence>
<name>A0A5D4SUU4_9BACI</name>
<dbReference type="PANTHER" id="PTHR42709">
    <property type="entry name" value="ALKALINE PHOSPHATASE LIKE PROTEIN"/>
    <property type="match status" value="1"/>
</dbReference>
<comment type="caution">
    <text evidence="4">The sequence shown here is derived from an EMBL/GenBank/DDBJ whole genome shotgun (WGS) entry which is preliminary data.</text>
</comment>
<feature type="transmembrane region" description="Helical" evidence="2">
    <location>
        <begin position="133"/>
        <end position="154"/>
    </location>
</feature>
<dbReference type="PANTHER" id="PTHR42709:SF9">
    <property type="entry name" value="ALKALINE PHOSPHATASE LIKE PROTEIN"/>
    <property type="match status" value="1"/>
</dbReference>
<dbReference type="EMBL" id="VTEV01000006">
    <property type="protein sequence ID" value="TYS67115.1"/>
    <property type="molecule type" value="Genomic_DNA"/>
</dbReference>
<dbReference type="STRING" id="79883.GCA_001636495_01314"/>
<evidence type="ECO:0000313" key="5">
    <source>
        <dbReference type="Proteomes" id="UP000322524"/>
    </source>
</evidence>
<evidence type="ECO:0000256" key="2">
    <source>
        <dbReference type="SAM" id="Phobius"/>
    </source>
</evidence>
<proteinExistence type="inferred from homology"/>
<dbReference type="RefSeq" id="WP_148989261.1">
    <property type="nucleotide sequence ID" value="NZ_VTEV01000006.1"/>
</dbReference>
<evidence type="ECO:0000313" key="4">
    <source>
        <dbReference type="EMBL" id="TYS67115.1"/>
    </source>
</evidence>
<keyword evidence="2" id="KW-1133">Transmembrane helix</keyword>
<sequence>MDFTIILEIIKEFGYIGLFLWLWLGMFGIPVPNEVFVSSVGIVAQKGLLETSPALITIYLGVIASLTTCYFLGRFLGKGVYSKLEKHEKMEASFEKGEELLNKYHAYALCISYFLPGVRNVVPFLAGFMKLPYYQFAIAAYTSAILWVTTFFFMGRLVWNYAQLFVVFRLELLIAAFVFVLLYFAYDRYKKQNDPSFIFQKYR</sequence>
<reference evidence="4 5" key="1">
    <citation type="submission" date="2019-08" db="EMBL/GenBank/DDBJ databases">
        <title>Bacillus genomes from the desert of Cuatro Cienegas, Coahuila.</title>
        <authorList>
            <person name="Olmedo-Alvarez G."/>
        </authorList>
    </citation>
    <scope>NUCLEOTIDE SEQUENCE [LARGE SCALE GENOMIC DNA]</scope>
    <source>
        <strain evidence="4 5">CH28_1T</strain>
    </source>
</reference>
<feature type="transmembrane region" description="Helical" evidence="2">
    <location>
        <begin position="51"/>
        <end position="73"/>
    </location>
</feature>
<accession>A0A5D4SUU4</accession>
<comment type="similarity">
    <text evidence="1">Belongs to the DedA family.</text>
</comment>
<organism evidence="4 5">
    <name type="scientific">Sutcliffiella horikoshii</name>
    <dbReference type="NCBI Taxonomy" id="79883"/>
    <lineage>
        <taxon>Bacteria</taxon>
        <taxon>Bacillati</taxon>
        <taxon>Bacillota</taxon>
        <taxon>Bacilli</taxon>
        <taxon>Bacillales</taxon>
        <taxon>Bacillaceae</taxon>
        <taxon>Sutcliffiella</taxon>
    </lineage>
</organism>
<feature type="domain" description="VTT" evidence="3">
    <location>
        <begin position="31"/>
        <end position="156"/>
    </location>
</feature>
<dbReference type="AlphaFoldDB" id="A0A5D4SUU4"/>
<dbReference type="Pfam" id="PF09335">
    <property type="entry name" value="VTT_dom"/>
    <property type="match status" value="1"/>
</dbReference>
<feature type="transmembrane region" description="Helical" evidence="2">
    <location>
        <begin position="12"/>
        <end position="31"/>
    </location>
</feature>